<dbReference type="Proteomes" id="UP000001351">
    <property type="component" value="Chromosome"/>
</dbReference>
<evidence type="ECO:0008006" key="3">
    <source>
        <dbReference type="Google" id="ProtNLM"/>
    </source>
</evidence>
<dbReference type="AlphaFoldDB" id="E3FT50"/>
<dbReference type="STRING" id="378806.STAUR_8105"/>
<name>E3FT50_STIAD</name>
<accession>E3FT50</accession>
<evidence type="ECO:0000313" key="2">
    <source>
        <dbReference type="Proteomes" id="UP000001351"/>
    </source>
</evidence>
<dbReference type="KEGG" id="sur:STAUR_8105"/>
<protein>
    <recommendedName>
        <fullName evidence="3">HEPN domain-containing protein</fullName>
    </recommendedName>
</protein>
<keyword evidence="2" id="KW-1185">Reference proteome</keyword>
<organism evidence="1 2">
    <name type="scientific">Stigmatella aurantiaca (strain DW4/3-1)</name>
    <dbReference type="NCBI Taxonomy" id="378806"/>
    <lineage>
        <taxon>Bacteria</taxon>
        <taxon>Pseudomonadati</taxon>
        <taxon>Myxococcota</taxon>
        <taxon>Myxococcia</taxon>
        <taxon>Myxococcales</taxon>
        <taxon>Cystobacterineae</taxon>
        <taxon>Archangiaceae</taxon>
        <taxon>Stigmatella</taxon>
    </lineage>
</organism>
<dbReference type="SUPFAM" id="SSF81593">
    <property type="entry name" value="Nucleotidyltransferase substrate binding subunit/domain"/>
    <property type="match status" value="1"/>
</dbReference>
<reference evidence="1 2" key="1">
    <citation type="journal article" date="2011" name="Mol. Biol. Evol.">
        <title>Comparative genomic analysis of fruiting body formation in Myxococcales.</title>
        <authorList>
            <person name="Huntley S."/>
            <person name="Hamann N."/>
            <person name="Wegener-Feldbrugge S."/>
            <person name="Treuner-Lange A."/>
            <person name="Kube M."/>
            <person name="Reinhardt R."/>
            <person name="Klages S."/>
            <person name="Muller R."/>
            <person name="Ronning C.M."/>
            <person name="Nierman W.C."/>
            <person name="Sogaard-Andersen L."/>
        </authorList>
    </citation>
    <scope>NUCLEOTIDE SEQUENCE [LARGE SCALE GENOMIC DNA]</scope>
    <source>
        <strain evidence="1 2">DW4/3-1</strain>
    </source>
</reference>
<dbReference type="EMBL" id="CP002271">
    <property type="protein sequence ID" value="ADO75860.1"/>
    <property type="molecule type" value="Genomic_DNA"/>
</dbReference>
<proteinExistence type="predicted"/>
<dbReference type="HOGENOM" id="CLU_1936860_0_0_7"/>
<sequence length="130" mass="14714">MPVMAFTPNLPAAARRHLEAAEELVTGTRQDVAGYLYGIAAECAVKAMMENIPLVRRDEAFYAHFPELRTILRDALQGRVARPLSALINDDRFLNNWHVRMRYADSRQILSDWVAAWSEQARRAVNAMGS</sequence>
<dbReference type="Gene3D" id="1.20.120.330">
    <property type="entry name" value="Nucleotidyltransferases domain 2"/>
    <property type="match status" value="1"/>
</dbReference>
<gene>
    <name evidence="1" type="ordered locus">STAUR_8105</name>
</gene>
<evidence type="ECO:0000313" key="1">
    <source>
        <dbReference type="EMBL" id="ADO75860.1"/>
    </source>
</evidence>